<dbReference type="EMBL" id="DF237128">
    <property type="protein sequence ID" value="GAQ84185.1"/>
    <property type="molecule type" value="Genomic_DNA"/>
</dbReference>
<keyword evidence="1" id="KW-0812">Transmembrane</keyword>
<reference evidence="2 3" key="1">
    <citation type="journal article" date="2014" name="Nat. Commun.">
        <title>Klebsormidium flaccidum genome reveals primary factors for plant terrestrial adaptation.</title>
        <authorList>
            <person name="Hori K."/>
            <person name="Maruyama F."/>
            <person name="Fujisawa T."/>
            <person name="Togashi T."/>
            <person name="Yamamoto N."/>
            <person name="Seo M."/>
            <person name="Sato S."/>
            <person name="Yamada T."/>
            <person name="Mori H."/>
            <person name="Tajima N."/>
            <person name="Moriyama T."/>
            <person name="Ikeuchi M."/>
            <person name="Watanabe M."/>
            <person name="Wada H."/>
            <person name="Kobayashi K."/>
            <person name="Saito M."/>
            <person name="Masuda T."/>
            <person name="Sasaki-Sekimoto Y."/>
            <person name="Mashiguchi K."/>
            <person name="Awai K."/>
            <person name="Shimojima M."/>
            <person name="Masuda S."/>
            <person name="Iwai M."/>
            <person name="Nobusawa T."/>
            <person name="Narise T."/>
            <person name="Kondo S."/>
            <person name="Saito H."/>
            <person name="Sato R."/>
            <person name="Murakawa M."/>
            <person name="Ihara Y."/>
            <person name="Oshima-Yamada Y."/>
            <person name="Ohtaka K."/>
            <person name="Satoh M."/>
            <person name="Sonobe K."/>
            <person name="Ishii M."/>
            <person name="Ohtani R."/>
            <person name="Kanamori-Sato M."/>
            <person name="Honoki R."/>
            <person name="Miyazaki D."/>
            <person name="Mochizuki H."/>
            <person name="Umetsu J."/>
            <person name="Higashi K."/>
            <person name="Shibata D."/>
            <person name="Kamiya Y."/>
            <person name="Sato N."/>
            <person name="Nakamura Y."/>
            <person name="Tabata S."/>
            <person name="Ida S."/>
            <person name="Kurokawa K."/>
            <person name="Ohta H."/>
        </authorList>
    </citation>
    <scope>NUCLEOTIDE SEQUENCE [LARGE SCALE GENOMIC DNA]</scope>
    <source>
        <strain evidence="2 3">NIES-2285</strain>
    </source>
</reference>
<keyword evidence="3" id="KW-1185">Reference proteome</keyword>
<dbReference type="OMA" id="ATIFEVK"/>
<gene>
    <name evidence="2" type="ORF">KFL_001790250</name>
</gene>
<evidence type="ECO:0000313" key="2">
    <source>
        <dbReference type="EMBL" id="GAQ84185.1"/>
    </source>
</evidence>
<name>A0A1Y1HZV1_KLENI</name>
<proteinExistence type="predicted"/>
<dbReference type="Proteomes" id="UP000054558">
    <property type="component" value="Unassembled WGS sequence"/>
</dbReference>
<keyword evidence="1" id="KW-1133">Transmembrane helix</keyword>
<feature type="transmembrane region" description="Helical" evidence="1">
    <location>
        <begin position="6"/>
        <end position="23"/>
    </location>
</feature>
<sequence length="166" mass="18722">MEDRHLLYASALLTAAIGTYILMERNRKKESGANTASKQGKSKKDVKLVLEKDHFEWLRDMAQKHNLPDDGKALRVLLSYAKNEGNDEAIFKKIRCIQCSKKDKSAKRFTIEQAHEAYLSTVIAAYKLPDVNKGVRILIDYASSEGDEDLIFEVKRCAHGATCQSC</sequence>
<keyword evidence="1" id="KW-0472">Membrane</keyword>
<evidence type="ECO:0000256" key="1">
    <source>
        <dbReference type="SAM" id="Phobius"/>
    </source>
</evidence>
<evidence type="ECO:0000313" key="3">
    <source>
        <dbReference type="Proteomes" id="UP000054558"/>
    </source>
</evidence>
<organism evidence="2 3">
    <name type="scientific">Klebsormidium nitens</name>
    <name type="common">Green alga</name>
    <name type="synonym">Ulothrix nitens</name>
    <dbReference type="NCBI Taxonomy" id="105231"/>
    <lineage>
        <taxon>Eukaryota</taxon>
        <taxon>Viridiplantae</taxon>
        <taxon>Streptophyta</taxon>
        <taxon>Klebsormidiophyceae</taxon>
        <taxon>Klebsormidiales</taxon>
        <taxon>Klebsormidiaceae</taxon>
        <taxon>Klebsormidium</taxon>
    </lineage>
</organism>
<protein>
    <submittedName>
        <fullName evidence="2">Uncharacterized protein</fullName>
    </submittedName>
</protein>
<accession>A0A1Y1HZV1</accession>
<dbReference type="AlphaFoldDB" id="A0A1Y1HZV1"/>
<dbReference type="OrthoDB" id="2017629at2759"/>